<accession>M5F290</accession>
<dbReference type="AlphaFoldDB" id="M5F290"/>
<proteinExistence type="predicted"/>
<reference evidence="1 2" key="1">
    <citation type="submission" date="2013-02" db="EMBL/GenBank/DDBJ databases">
        <authorList>
            <person name="Genoscope - CEA"/>
        </authorList>
    </citation>
    <scope>NUCLEOTIDE SEQUENCE [LARGE SCALE GENOMIC DNA]</scope>
    <source>
        <strain evidence="1 2">STM 2683</strain>
    </source>
</reference>
<sequence length="92" mass="9946">MNDGSTAAEVGLATTPMCPLERSLLARSADFKNAIKGTVQANAYRGLDNYQVGQAAPIPFPDVRFYRWRCPDSQAQPARSLTASITSFVSAH</sequence>
<keyword evidence="2" id="KW-1185">Reference proteome</keyword>
<protein>
    <submittedName>
        <fullName evidence="1">Uncharacterized protein</fullName>
    </submittedName>
</protein>
<gene>
    <name evidence="1" type="ORF">MESS2_1710008</name>
</gene>
<comment type="caution">
    <text evidence="1">The sequence shown here is derived from an EMBL/GenBank/DDBJ whole genome shotgun (WGS) entry which is preliminary data.</text>
</comment>
<dbReference type="Proteomes" id="UP000012062">
    <property type="component" value="Unassembled WGS sequence"/>
</dbReference>
<name>M5F290_9HYPH</name>
<dbReference type="EMBL" id="CAUM01000081">
    <property type="protein sequence ID" value="CCV05901.1"/>
    <property type="molecule type" value="Genomic_DNA"/>
</dbReference>
<organism evidence="1 2">
    <name type="scientific">Mesorhizobium metallidurans STM 2683</name>
    <dbReference type="NCBI Taxonomy" id="1297569"/>
    <lineage>
        <taxon>Bacteria</taxon>
        <taxon>Pseudomonadati</taxon>
        <taxon>Pseudomonadota</taxon>
        <taxon>Alphaproteobacteria</taxon>
        <taxon>Hyphomicrobiales</taxon>
        <taxon>Phyllobacteriaceae</taxon>
        <taxon>Mesorhizobium</taxon>
    </lineage>
</organism>
<evidence type="ECO:0000313" key="2">
    <source>
        <dbReference type="Proteomes" id="UP000012062"/>
    </source>
</evidence>
<evidence type="ECO:0000313" key="1">
    <source>
        <dbReference type="EMBL" id="CCV05901.1"/>
    </source>
</evidence>